<dbReference type="GO" id="GO:0008236">
    <property type="term" value="F:serine-type peptidase activity"/>
    <property type="evidence" value="ECO:0007669"/>
    <property type="project" value="UniProtKB-KW"/>
</dbReference>
<dbReference type="Pfam" id="PF17820">
    <property type="entry name" value="PDZ_6"/>
    <property type="match status" value="1"/>
</dbReference>
<dbReference type="GO" id="GO:0007165">
    <property type="term" value="P:signal transduction"/>
    <property type="evidence" value="ECO:0007669"/>
    <property type="project" value="TreeGrafter"/>
</dbReference>
<dbReference type="SMART" id="SM00245">
    <property type="entry name" value="TSPc"/>
    <property type="match status" value="1"/>
</dbReference>
<dbReference type="PROSITE" id="PS50106">
    <property type="entry name" value="PDZ"/>
    <property type="match status" value="1"/>
</dbReference>
<dbReference type="NCBIfam" id="TIGR00225">
    <property type="entry name" value="prc"/>
    <property type="match status" value="1"/>
</dbReference>
<dbReference type="Gene3D" id="2.30.42.10">
    <property type="match status" value="1"/>
</dbReference>
<evidence type="ECO:0000256" key="4">
    <source>
        <dbReference type="ARBA" id="ARBA00022825"/>
    </source>
</evidence>
<keyword evidence="2 5" id="KW-0645">Protease</keyword>
<reference evidence="8" key="1">
    <citation type="submission" date="2022-04" db="EMBL/GenBank/DDBJ databases">
        <title>Mucilaginibacter sp. RS28 isolated from freshwater.</title>
        <authorList>
            <person name="Ko S.-R."/>
        </authorList>
    </citation>
    <scope>NUCLEOTIDE SEQUENCE</scope>
    <source>
        <strain evidence="8">RS28</strain>
    </source>
</reference>
<accession>A0A9X2BEZ1</accession>
<evidence type="ECO:0000313" key="8">
    <source>
        <dbReference type="EMBL" id="MCJ8211938.1"/>
    </source>
</evidence>
<keyword evidence="4 5" id="KW-0720">Serine protease</keyword>
<keyword evidence="9" id="KW-1185">Reference proteome</keyword>
<name>A0A9X2BEZ1_9SPHI</name>
<feature type="transmembrane region" description="Helical" evidence="6">
    <location>
        <begin position="7"/>
        <end position="25"/>
    </location>
</feature>
<evidence type="ECO:0000256" key="5">
    <source>
        <dbReference type="RuleBase" id="RU004404"/>
    </source>
</evidence>
<keyword evidence="6" id="KW-1133">Transmembrane helix</keyword>
<sequence>MKHAASLIFRSIILILAGVTIGLLLNNQGFVARQVSGNRKVDSALMIIKQRYVDTVNIDTIETNAINGMLQQLDPHSVFLAKQQARSVNERLEGSFNGLGLEYILLRDTMVVTMVYPNSPAAKAGMTNGDHILSINKRQVAGTGITTDTVSKLLEGPFGTRITIAVKHLQNGGQATYNLTRGPVPLTSLDAAYQLDAQTGYVKFSKFASTTDTDFRKAFSTFKKAGVNKLVIDLRGNRGGYLNAATALSNEFLPKGKLIVYTKGAHEPRQDYTASGDGVFEQGKLAVLIDEYSASASEIFAGAMQDLDRGVIIGRRSFGKGLVQQQFPFEDGSAINLTVARYYTPSGRSIQKSYQKGVDEYRDEINQREQKGELTSAAKNYNDPSLKKSNYHTEAGKKVYAGGGIMPDVFVPEDTTFNSQLIGQLKAQRVFSAYTIDRLLPIINQYQSLDEFVQDYTVSDRQLHDFMVYATSFVKNMDTAQANRSANNIRLYLKAYAARFKWGDAAYFRSLYYRDQCIAEAVRVLK</sequence>
<dbReference type="GO" id="GO:0004175">
    <property type="term" value="F:endopeptidase activity"/>
    <property type="evidence" value="ECO:0007669"/>
    <property type="project" value="TreeGrafter"/>
</dbReference>
<evidence type="ECO:0000256" key="3">
    <source>
        <dbReference type="ARBA" id="ARBA00022801"/>
    </source>
</evidence>
<dbReference type="EMBL" id="JALJEJ010000015">
    <property type="protein sequence ID" value="MCJ8211938.1"/>
    <property type="molecule type" value="Genomic_DNA"/>
</dbReference>
<comment type="caution">
    <text evidence="8">The sequence shown here is derived from an EMBL/GenBank/DDBJ whole genome shotgun (WGS) entry which is preliminary data.</text>
</comment>
<evidence type="ECO:0000256" key="6">
    <source>
        <dbReference type="SAM" id="Phobius"/>
    </source>
</evidence>
<proteinExistence type="inferred from homology"/>
<dbReference type="InterPro" id="IPR055210">
    <property type="entry name" value="CtpA/B_N"/>
</dbReference>
<evidence type="ECO:0000256" key="1">
    <source>
        <dbReference type="ARBA" id="ARBA00009179"/>
    </source>
</evidence>
<feature type="domain" description="PDZ" evidence="7">
    <location>
        <begin position="77"/>
        <end position="155"/>
    </location>
</feature>
<dbReference type="SUPFAM" id="SSF52096">
    <property type="entry name" value="ClpP/crotonase"/>
    <property type="match status" value="1"/>
</dbReference>
<dbReference type="SMART" id="SM00228">
    <property type="entry name" value="PDZ"/>
    <property type="match status" value="1"/>
</dbReference>
<dbReference type="InterPro" id="IPR005151">
    <property type="entry name" value="Tail-specific_protease"/>
</dbReference>
<keyword evidence="6" id="KW-0812">Transmembrane</keyword>
<evidence type="ECO:0000256" key="2">
    <source>
        <dbReference type="ARBA" id="ARBA00022670"/>
    </source>
</evidence>
<dbReference type="GO" id="GO:0006508">
    <property type="term" value="P:proteolysis"/>
    <property type="evidence" value="ECO:0007669"/>
    <property type="project" value="UniProtKB-KW"/>
</dbReference>
<keyword evidence="6" id="KW-0472">Membrane</keyword>
<dbReference type="InterPro" id="IPR041489">
    <property type="entry name" value="PDZ_6"/>
</dbReference>
<evidence type="ECO:0000259" key="7">
    <source>
        <dbReference type="PROSITE" id="PS50106"/>
    </source>
</evidence>
<organism evidence="8 9">
    <name type="scientific">Mucilaginibacter straminoryzae</name>
    <dbReference type="NCBI Taxonomy" id="2932774"/>
    <lineage>
        <taxon>Bacteria</taxon>
        <taxon>Pseudomonadati</taxon>
        <taxon>Bacteroidota</taxon>
        <taxon>Sphingobacteriia</taxon>
        <taxon>Sphingobacteriales</taxon>
        <taxon>Sphingobacteriaceae</taxon>
        <taxon>Mucilaginibacter</taxon>
    </lineage>
</organism>
<dbReference type="Pfam" id="PF22694">
    <property type="entry name" value="CtpB_N-like"/>
    <property type="match status" value="1"/>
</dbReference>
<dbReference type="AlphaFoldDB" id="A0A9X2BEZ1"/>
<gene>
    <name evidence="8" type="ORF">MUY27_19625</name>
</gene>
<dbReference type="InterPro" id="IPR004447">
    <property type="entry name" value="Peptidase_S41A"/>
</dbReference>
<dbReference type="PANTHER" id="PTHR32060:SF30">
    <property type="entry name" value="CARBOXY-TERMINAL PROCESSING PROTEASE CTPA"/>
    <property type="match status" value="1"/>
</dbReference>
<dbReference type="RefSeq" id="WP_245133028.1">
    <property type="nucleotide sequence ID" value="NZ_JALJEJ010000015.1"/>
</dbReference>
<protein>
    <submittedName>
        <fullName evidence="8">S41 family peptidase</fullName>
    </submittedName>
</protein>
<dbReference type="Gene3D" id="3.30.750.44">
    <property type="match status" value="1"/>
</dbReference>
<dbReference type="Proteomes" id="UP001139450">
    <property type="component" value="Unassembled WGS sequence"/>
</dbReference>
<dbReference type="InterPro" id="IPR001478">
    <property type="entry name" value="PDZ"/>
</dbReference>
<dbReference type="GO" id="GO:0030288">
    <property type="term" value="C:outer membrane-bounded periplasmic space"/>
    <property type="evidence" value="ECO:0007669"/>
    <property type="project" value="TreeGrafter"/>
</dbReference>
<comment type="similarity">
    <text evidence="1 5">Belongs to the peptidase S41A family.</text>
</comment>
<dbReference type="PANTHER" id="PTHR32060">
    <property type="entry name" value="TAIL-SPECIFIC PROTEASE"/>
    <property type="match status" value="1"/>
</dbReference>
<dbReference type="CDD" id="cd07560">
    <property type="entry name" value="Peptidase_S41_CPP"/>
    <property type="match status" value="1"/>
</dbReference>
<keyword evidence="3 5" id="KW-0378">Hydrolase</keyword>
<evidence type="ECO:0000313" key="9">
    <source>
        <dbReference type="Proteomes" id="UP001139450"/>
    </source>
</evidence>
<dbReference type="InterPro" id="IPR029045">
    <property type="entry name" value="ClpP/crotonase-like_dom_sf"/>
</dbReference>
<dbReference type="Pfam" id="PF03572">
    <property type="entry name" value="Peptidase_S41"/>
    <property type="match status" value="1"/>
</dbReference>
<dbReference type="Gene3D" id="3.90.226.10">
    <property type="entry name" value="2-enoyl-CoA Hydratase, Chain A, domain 1"/>
    <property type="match status" value="1"/>
</dbReference>
<dbReference type="SUPFAM" id="SSF50156">
    <property type="entry name" value="PDZ domain-like"/>
    <property type="match status" value="1"/>
</dbReference>
<dbReference type="InterPro" id="IPR036034">
    <property type="entry name" value="PDZ_sf"/>
</dbReference>